<evidence type="ECO:0000256" key="2">
    <source>
        <dbReference type="ARBA" id="ARBA00022475"/>
    </source>
</evidence>
<comment type="subunit">
    <text evidence="8">Part of a complex composed of FtsB, FtsL and FtsQ.</text>
</comment>
<evidence type="ECO:0000256" key="4">
    <source>
        <dbReference type="ARBA" id="ARBA00022692"/>
    </source>
</evidence>
<organism evidence="11 12">
    <name type="scientific">Cupriavidus respiraculi</name>
    <dbReference type="NCBI Taxonomy" id="195930"/>
    <lineage>
        <taxon>Bacteria</taxon>
        <taxon>Pseudomonadati</taxon>
        <taxon>Pseudomonadota</taxon>
        <taxon>Betaproteobacteria</taxon>
        <taxon>Burkholderiales</taxon>
        <taxon>Burkholderiaceae</taxon>
        <taxon>Cupriavidus</taxon>
    </lineage>
</organism>
<dbReference type="GO" id="GO:0051301">
    <property type="term" value="P:cell division"/>
    <property type="evidence" value="ECO:0007669"/>
    <property type="project" value="UniProtKB-KW"/>
</dbReference>
<comment type="similarity">
    <text evidence="8">Belongs to the FtsL family.</text>
</comment>
<evidence type="ECO:0000256" key="6">
    <source>
        <dbReference type="ARBA" id="ARBA00023136"/>
    </source>
</evidence>
<comment type="subcellular location">
    <subcellularLocation>
        <location evidence="8">Cell inner membrane</location>
        <topology evidence="8">Single-pass type II membrane protein</topology>
    </subcellularLocation>
    <subcellularLocation>
        <location evidence="1">Cell membrane</location>
        <topology evidence="1">Single-pass type II membrane protein</topology>
    </subcellularLocation>
    <text evidence="8">Localizes to the division septum where it forms a ring structure.</text>
</comment>
<keyword evidence="2 8" id="KW-1003">Cell membrane</keyword>
<dbReference type="EMBL" id="CAJZAH010000003">
    <property type="protein sequence ID" value="CAG9176546.1"/>
    <property type="molecule type" value="Genomic_DNA"/>
</dbReference>
<evidence type="ECO:0000256" key="3">
    <source>
        <dbReference type="ARBA" id="ARBA00022618"/>
    </source>
</evidence>
<keyword evidence="3 8" id="KW-0132">Cell division</keyword>
<evidence type="ECO:0000256" key="10">
    <source>
        <dbReference type="SAM" id="SignalP"/>
    </source>
</evidence>
<comment type="caution">
    <text evidence="11">The sequence shown here is derived from an EMBL/GenBank/DDBJ whole genome shotgun (WGS) entry which is preliminary data.</text>
</comment>
<keyword evidence="5 8" id="KW-1133">Transmembrane helix</keyword>
<feature type="chain" id="PRO_5047395700" description="Cell division protein FtsL" evidence="10">
    <location>
        <begin position="27"/>
        <end position="113"/>
    </location>
</feature>
<dbReference type="PANTHER" id="PTHR37479:SF1">
    <property type="entry name" value="CELL DIVISION PROTEIN FTSL"/>
    <property type="match status" value="1"/>
</dbReference>
<proteinExistence type="inferred from homology"/>
<keyword evidence="10" id="KW-0732">Signal</keyword>
<dbReference type="PANTHER" id="PTHR37479">
    <property type="entry name" value="CELL DIVISION PROTEIN FTSL"/>
    <property type="match status" value="1"/>
</dbReference>
<evidence type="ECO:0000256" key="7">
    <source>
        <dbReference type="ARBA" id="ARBA00023306"/>
    </source>
</evidence>
<gene>
    <name evidence="8 11" type="primary">ftsL</name>
    <name evidence="11" type="ORF">LMG21510_03052</name>
</gene>
<dbReference type="RefSeq" id="WP_222208612.1">
    <property type="nucleotide sequence ID" value="NZ_CAJZAH010000003.1"/>
</dbReference>
<dbReference type="InterPro" id="IPR011922">
    <property type="entry name" value="Cell_div_FtsL"/>
</dbReference>
<keyword evidence="12" id="KW-1185">Reference proteome</keyword>
<evidence type="ECO:0000313" key="11">
    <source>
        <dbReference type="EMBL" id="CAG9176546.1"/>
    </source>
</evidence>
<evidence type="ECO:0000256" key="5">
    <source>
        <dbReference type="ARBA" id="ARBA00022989"/>
    </source>
</evidence>
<evidence type="ECO:0000313" key="12">
    <source>
        <dbReference type="Proteomes" id="UP000721236"/>
    </source>
</evidence>
<accession>A0ABN7YWR0</accession>
<dbReference type="Pfam" id="PF04999">
    <property type="entry name" value="FtsL"/>
    <property type="match status" value="1"/>
</dbReference>
<keyword evidence="4 8" id="KW-0812">Transmembrane</keyword>
<dbReference type="Proteomes" id="UP000721236">
    <property type="component" value="Unassembled WGS sequence"/>
</dbReference>
<evidence type="ECO:0000256" key="1">
    <source>
        <dbReference type="ARBA" id="ARBA00004401"/>
    </source>
</evidence>
<evidence type="ECO:0000256" key="9">
    <source>
        <dbReference type="NCBIfam" id="TIGR02209"/>
    </source>
</evidence>
<keyword evidence="7 8" id="KW-0131">Cell cycle</keyword>
<evidence type="ECO:0000256" key="8">
    <source>
        <dbReference type="HAMAP-Rule" id="MF_00910"/>
    </source>
</evidence>
<comment type="function">
    <text evidence="8">Essential cell division protein. May link together the upstream cell division proteins, which are predominantly cytoplasmic, with the downstream cell division proteins, which are predominantly periplasmic.</text>
</comment>
<protein>
    <recommendedName>
        <fullName evidence="8 9">Cell division protein FtsL</fullName>
    </recommendedName>
</protein>
<dbReference type="NCBIfam" id="TIGR02209">
    <property type="entry name" value="ftsL_broad"/>
    <property type="match status" value="1"/>
</dbReference>
<feature type="signal peptide" evidence="10">
    <location>
        <begin position="1"/>
        <end position="26"/>
    </location>
</feature>
<keyword evidence="8" id="KW-0997">Cell inner membrane</keyword>
<name>A0ABN7YWR0_9BURK</name>
<reference evidence="11 12" key="1">
    <citation type="submission" date="2021-08" db="EMBL/GenBank/DDBJ databases">
        <authorList>
            <person name="Peeters C."/>
        </authorList>
    </citation>
    <scope>NUCLEOTIDE SEQUENCE [LARGE SCALE GENOMIC DNA]</scope>
    <source>
        <strain evidence="11 12">LMG 21510</strain>
    </source>
</reference>
<dbReference type="HAMAP" id="MF_00910">
    <property type="entry name" value="FtsL"/>
    <property type="match status" value="1"/>
</dbReference>
<sequence>MNRLTFFLLGALILCALSLVSAQHEARTLFVALERAQAEEKQLDIDWARLQYQQSSLGKSARIAEAARTQLKMLPVNPGKTQYLAAPRISSAPGAAQTAAAAVPAGDRVEGRP</sequence>
<keyword evidence="6 8" id="KW-0472">Membrane</keyword>